<reference evidence="1" key="1">
    <citation type="submission" date="2021-11" db="EMBL/GenBank/DDBJ databases">
        <title>Clostridia strains as spoilage organisms.</title>
        <authorList>
            <person name="Wambui J."/>
            <person name="Stevens M.J.A."/>
            <person name="Stephan R."/>
        </authorList>
    </citation>
    <scope>NUCLEOTIDE SEQUENCE</scope>
    <source>
        <strain evidence="1">CF009</strain>
    </source>
</reference>
<dbReference type="Proteomes" id="UP001164733">
    <property type="component" value="Chromosome"/>
</dbReference>
<protein>
    <submittedName>
        <fullName evidence="1">Uncharacterized protein</fullName>
    </submittedName>
</protein>
<organism evidence="1 2">
    <name type="scientific">Clostridium estertheticum</name>
    <dbReference type="NCBI Taxonomy" id="238834"/>
    <lineage>
        <taxon>Bacteria</taxon>
        <taxon>Bacillati</taxon>
        <taxon>Bacillota</taxon>
        <taxon>Clostridia</taxon>
        <taxon>Eubacteriales</taxon>
        <taxon>Clostridiaceae</taxon>
        <taxon>Clostridium</taxon>
    </lineage>
</organism>
<name>A0AA47EG47_9CLOT</name>
<evidence type="ECO:0000313" key="2">
    <source>
        <dbReference type="Proteomes" id="UP001164733"/>
    </source>
</evidence>
<evidence type="ECO:0000313" key="1">
    <source>
        <dbReference type="EMBL" id="WAG58819.1"/>
    </source>
</evidence>
<gene>
    <name evidence="1" type="ORF">LL038_14270</name>
</gene>
<dbReference type="RefSeq" id="WP_216122059.1">
    <property type="nucleotide sequence ID" value="NZ_CP086239.1"/>
</dbReference>
<accession>A0AA47EG47</accession>
<dbReference type="EMBL" id="CP086239">
    <property type="protein sequence ID" value="WAG58819.1"/>
    <property type="molecule type" value="Genomic_DNA"/>
</dbReference>
<sequence>MNNRFGIYTYRDIDIFERAKNILKQDILSIATKTLKNKLIELINEKSQKSSNLKVYMETFEYQINNDYKTISEDIPERVKEYINLNVFSPLNRNNEFWNYVIARWSHGSGYTIDVLDKYKHILNESDIKEFILNEMTINWNIFKSNVLELFS</sequence>
<proteinExistence type="predicted"/>
<dbReference type="AlphaFoldDB" id="A0AA47EG47"/>